<evidence type="ECO:0000313" key="2">
    <source>
        <dbReference type="Ensembl" id="ENSCPRP00005010558.1"/>
    </source>
</evidence>
<reference evidence="2" key="1">
    <citation type="submission" date="2025-08" db="UniProtKB">
        <authorList>
            <consortium name="Ensembl"/>
        </authorList>
    </citation>
    <scope>IDENTIFICATION</scope>
</reference>
<keyword evidence="1" id="KW-0175">Coiled coil</keyword>
<dbReference type="AlphaFoldDB" id="A0A7M4EJ51"/>
<dbReference type="PANTHER" id="PTHR34251:SF1">
    <property type="entry name" value="LEUCINE, GLUTAMATE AND LYSINE RICH 1"/>
    <property type="match status" value="1"/>
</dbReference>
<feature type="coiled-coil region" evidence="1">
    <location>
        <begin position="37"/>
        <end position="74"/>
    </location>
</feature>
<dbReference type="InterPro" id="IPR038799">
    <property type="entry name" value="LEKR1"/>
</dbReference>
<name>A0A7M4EJ51_CROPO</name>
<dbReference type="GeneTree" id="ENSGT00940000164154"/>
<accession>A0A7M4EJ51</accession>
<dbReference type="PANTHER" id="PTHR34251">
    <property type="entry name" value="LEUCINE-, GLUTAMATE- AND LYSINE-RICH PROTEIN 1"/>
    <property type="match status" value="1"/>
</dbReference>
<organism evidence="2 3">
    <name type="scientific">Crocodylus porosus</name>
    <name type="common">Saltwater crocodile</name>
    <name type="synonym">Estuarine crocodile</name>
    <dbReference type="NCBI Taxonomy" id="8502"/>
    <lineage>
        <taxon>Eukaryota</taxon>
        <taxon>Metazoa</taxon>
        <taxon>Chordata</taxon>
        <taxon>Craniata</taxon>
        <taxon>Vertebrata</taxon>
        <taxon>Euteleostomi</taxon>
        <taxon>Archelosauria</taxon>
        <taxon>Archosauria</taxon>
        <taxon>Crocodylia</taxon>
        <taxon>Longirostres</taxon>
        <taxon>Crocodylidae</taxon>
        <taxon>Crocodylus</taxon>
    </lineage>
</organism>
<keyword evidence="3" id="KW-1185">Reference proteome</keyword>
<protein>
    <submittedName>
        <fullName evidence="2">Leucine, glutamate and lysine rich 1</fullName>
    </submittedName>
</protein>
<evidence type="ECO:0000256" key="1">
    <source>
        <dbReference type="SAM" id="Coils"/>
    </source>
</evidence>
<dbReference type="Proteomes" id="UP000594220">
    <property type="component" value="Unplaced"/>
</dbReference>
<proteinExistence type="predicted"/>
<evidence type="ECO:0000313" key="3">
    <source>
        <dbReference type="Proteomes" id="UP000594220"/>
    </source>
</evidence>
<sequence length="123" mass="14746">MDQHLPMHALPEEIQKMSRDETVCKYCGVSYLILHEFKLMEEKVKAMENKMKFYEESVEREKRLQAELQSLSQDFELCRTDSESKTERLLFALPSKINYLLSEVLSTWEQWHAWHSYLTVILE</sequence>
<reference evidence="2" key="2">
    <citation type="submission" date="2025-09" db="UniProtKB">
        <authorList>
            <consortium name="Ensembl"/>
        </authorList>
    </citation>
    <scope>IDENTIFICATION</scope>
</reference>
<dbReference type="Ensembl" id="ENSCPRT00005012438.1">
    <property type="protein sequence ID" value="ENSCPRP00005010558.1"/>
    <property type="gene ID" value="ENSCPRG00005007521.1"/>
</dbReference>